<dbReference type="SUPFAM" id="SSF53300">
    <property type="entry name" value="vWA-like"/>
    <property type="match status" value="1"/>
</dbReference>
<proteinExistence type="predicted"/>
<feature type="domain" description="VWFA" evidence="2">
    <location>
        <begin position="27"/>
        <end position="200"/>
    </location>
</feature>
<evidence type="ECO:0000259" key="2">
    <source>
        <dbReference type="PROSITE" id="PS50234"/>
    </source>
</evidence>
<feature type="signal peptide" evidence="1">
    <location>
        <begin position="1"/>
        <end position="16"/>
    </location>
</feature>
<evidence type="ECO:0000313" key="4">
    <source>
        <dbReference type="Proteomes" id="UP000663879"/>
    </source>
</evidence>
<keyword evidence="1" id="KW-0732">Signal</keyword>
<evidence type="ECO:0000313" key="3">
    <source>
        <dbReference type="EMBL" id="CAF0820327.1"/>
    </source>
</evidence>
<dbReference type="InterPro" id="IPR002035">
    <property type="entry name" value="VWF_A"/>
</dbReference>
<dbReference type="InterPro" id="IPR036465">
    <property type="entry name" value="vWFA_dom_sf"/>
</dbReference>
<dbReference type="Proteomes" id="UP000663879">
    <property type="component" value="Unassembled WGS sequence"/>
</dbReference>
<keyword evidence="4" id="KW-1185">Reference proteome</keyword>
<dbReference type="Pfam" id="PF00092">
    <property type="entry name" value="VWA"/>
    <property type="match status" value="1"/>
</dbReference>
<dbReference type="PANTHER" id="PTHR24020:SF84">
    <property type="entry name" value="VWFA DOMAIN-CONTAINING PROTEIN"/>
    <property type="match status" value="1"/>
</dbReference>
<dbReference type="SMART" id="SM00327">
    <property type="entry name" value="VWA"/>
    <property type="match status" value="1"/>
</dbReference>
<dbReference type="InterPro" id="IPR050525">
    <property type="entry name" value="ECM_Assembly_Org"/>
</dbReference>
<dbReference type="CDD" id="cd01450">
    <property type="entry name" value="vWFA_subfamily_ECM"/>
    <property type="match status" value="1"/>
</dbReference>
<sequence length="322" mass="36419">MKIIFLIFSLIYIVKSQYPECEQSILDIVFVIDSSGSIGQRNFQEGQKAIADLAGRLNIGPNKVKVGVINYSSVVRREKSLISSDQDKNKIVQSILNMPYLNQATASGDALNVAYSIFNEFGRTLTPRIAVIFTDGYSNTGSNVYEAAKRLRDSKVTVYAIGIGNGINRQELERIADVPSGTYVKMITDYMSLISHMNSIMQTTCETPAFIDEGKRNPLRTEKNEVRNLQLVLPKLSSRSSHYVDVEIDYLKGDTTMQISWLLDNKRIAPDESHVTKSYRLNKNGRSTMFYIYQIPDAASRMYFKLKGVENDNQYDFTVSIY</sequence>
<accession>A0A813U365</accession>
<comment type="caution">
    <text evidence="3">The sequence shown here is derived from an EMBL/GenBank/DDBJ whole genome shotgun (WGS) entry which is preliminary data.</text>
</comment>
<dbReference type="PANTHER" id="PTHR24020">
    <property type="entry name" value="COLLAGEN ALPHA"/>
    <property type="match status" value="1"/>
</dbReference>
<name>A0A813U365_9BILA</name>
<dbReference type="PROSITE" id="PS50234">
    <property type="entry name" value="VWFA"/>
    <property type="match status" value="1"/>
</dbReference>
<dbReference type="AlphaFoldDB" id="A0A813U365"/>
<evidence type="ECO:0000256" key="1">
    <source>
        <dbReference type="SAM" id="SignalP"/>
    </source>
</evidence>
<dbReference type="PRINTS" id="PR00453">
    <property type="entry name" value="VWFADOMAIN"/>
</dbReference>
<dbReference type="EMBL" id="CAJNOC010000949">
    <property type="protein sequence ID" value="CAF0820327.1"/>
    <property type="molecule type" value="Genomic_DNA"/>
</dbReference>
<dbReference type="OrthoDB" id="6132182at2759"/>
<dbReference type="Gene3D" id="3.40.50.410">
    <property type="entry name" value="von Willebrand factor, type A domain"/>
    <property type="match status" value="1"/>
</dbReference>
<protein>
    <recommendedName>
        <fullName evidence="2">VWFA domain-containing protein</fullName>
    </recommendedName>
</protein>
<gene>
    <name evidence="3" type="ORF">OXX778_LOCUS7431</name>
</gene>
<feature type="chain" id="PRO_5032326490" description="VWFA domain-containing protein" evidence="1">
    <location>
        <begin position="17"/>
        <end position="322"/>
    </location>
</feature>
<reference evidence="3" key="1">
    <citation type="submission" date="2021-02" db="EMBL/GenBank/DDBJ databases">
        <authorList>
            <person name="Nowell W R."/>
        </authorList>
    </citation>
    <scope>NUCLEOTIDE SEQUENCE</scope>
    <source>
        <strain evidence="3">Ploen Becks lab</strain>
    </source>
</reference>
<organism evidence="3 4">
    <name type="scientific">Brachionus calyciflorus</name>
    <dbReference type="NCBI Taxonomy" id="104777"/>
    <lineage>
        <taxon>Eukaryota</taxon>
        <taxon>Metazoa</taxon>
        <taxon>Spiralia</taxon>
        <taxon>Gnathifera</taxon>
        <taxon>Rotifera</taxon>
        <taxon>Eurotatoria</taxon>
        <taxon>Monogononta</taxon>
        <taxon>Pseudotrocha</taxon>
        <taxon>Ploima</taxon>
        <taxon>Brachionidae</taxon>
        <taxon>Brachionus</taxon>
    </lineage>
</organism>